<organism evidence="7">
    <name type="scientific">mine drainage metagenome</name>
    <dbReference type="NCBI Taxonomy" id="410659"/>
    <lineage>
        <taxon>unclassified sequences</taxon>
        <taxon>metagenomes</taxon>
        <taxon>ecological metagenomes</taxon>
    </lineage>
</organism>
<reference evidence="7" key="1">
    <citation type="submission" date="2016-10" db="EMBL/GenBank/DDBJ databases">
        <title>Sequence of Gallionella enrichment culture.</title>
        <authorList>
            <person name="Poehlein A."/>
            <person name="Muehling M."/>
            <person name="Daniel R."/>
        </authorList>
    </citation>
    <scope>NUCLEOTIDE SEQUENCE</scope>
</reference>
<dbReference type="Gene3D" id="2.60.120.260">
    <property type="entry name" value="Galactose-binding domain-like"/>
    <property type="match status" value="1"/>
</dbReference>
<evidence type="ECO:0000313" key="7">
    <source>
        <dbReference type="EMBL" id="OIR14924.1"/>
    </source>
</evidence>
<dbReference type="SUPFAM" id="SSF51445">
    <property type="entry name" value="(Trans)glycosidases"/>
    <property type="match status" value="1"/>
</dbReference>
<dbReference type="Pfam" id="PF18368">
    <property type="entry name" value="Ig_GlcNase"/>
    <property type="match status" value="1"/>
</dbReference>
<keyword evidence="3 7" id="KW-0326">Glycosidase</keyword>
<feature type="domain" description="Exo-beta-D-glucosaminidase Ig-fold" evidence="5">
    <location>
        <begin position="885"/>
        <end position="988"/>
    </location>
</feature>
<dbReference type="PANTHER" id="PTHR43536:SF1">
    <property type="entry name" value="MANNOSYLGLYCOPROTEIN ENDO-BETA-MANNOSIDASE"/>
    <property type="match status" value="1"/>
</dbReference>
<dbReference type="InterPro" id="IPR013783">
    <property type="entry name" value="Ig-like_fold"/>
</dbReference>
<dbReference type="InterPro" id="IPR006102">
    <property type="entry name" value="Ig-like_GH2"/>
</dbReference>
<evidence type="ECO:0000256" key="1">
    <source>
        <dbReference type="ARBA" id="ARBA00007401"/>
    </source>
</evidence>
<feature type="domain" description="Beta-mannosidase-like galactose-binding" evidence="6">
    <location>
        <begin position="208"/>
        <end position="338"/>
    </location>
</feature>
<dbReference type="Gene3D" id="2.60.40.10">
    <property type="entry name" value="Immunoglobulins"/>
    <property type="match status" value="4"/>
</dbReference>
<accession>A0A1J5TMJ3</accession>
<name>A0A1J5TMJ3_9ZZZZ</name>
<dbReference type="PANTHER" id="PTHR43536">
    <property type="entry name" value="MANNOSYLGLYCOPROTEIN ENDO-BETA-MANNOSIDASE"/>
    <property type="match status" value="1"/>
</dbReference>
<dbReference type="InterPro" id="IPR043534">
    <property type="entry name" value="EBDG/EBM"/>
</dbReference>
<feature type="domain" description="Glycoside hydrolase family 2 immunoglobulin-like beta-sandwich" evidence="4">
    <location>
        <begin position="350"/>
        <end position="467"/>
    </location>
</feature>
<evidence type="ECO:0000256" key="3">
    <source>
        <dbReference type="ARBA" id="ARBA00023295"/>
    </source>
</evidence>
<dbReference type="Pfam" id="PF00703">
    <property type="entry name" value="Glyco_hydro_2"/>
    <property type="match status" value="1"/>
</dbReference>
<sequence length="993" mass="109851">MTRLLRFLAMSALVSCLIGAPAMRAGAIRLCSPRDGAVVSNNTPSLGWTPVAAGSIEIWIDGARVTTLAGDATRYVPFPLSFGAHHWKVISVSGANRVSSEVSTFTVSDRPLADLPPDALLLRRSWFVQSSITAGMDGARLSSPGVDDRGWAETSLPATVLTALVRNGVYPNPYVGLNATRIPDACDAFNRARDLLRYSHIPGQNPWERPYWFRTTFSLPANYVGKRVWLTFDEINYRADVWLNGVQIAGQSTMVGMERQFRFDVTSAVRATGENVLAVAIHPLDNPGEPSAPAITPLGDPGQNMGTDAKISVNYAKWDTVGWDWQPSVPDRDMGITRDVYLSATDDLLITHPYVGSDLDPSDLSKAELRISFTLVNVSSRTEDGSVRATISDERGRSFQVTQAFRVPARGRTRIVWTPADLPALTVHDPQLWWPAGLGAHPLYSLRLEATTASGACARASVRFGIRRVDTQIDPITHSRIFRINGRRVFLRGGNWVDDMMLNWTAARYRDEIDLARHARLNFLRVWGPTGVPPDAFFDEADRQGVLIQQDFLSDNWGTFHNAPGNAPPLEIAKAATSAIIRKLRNHPSLIIWCGGNEGPNPREALIRDSLLPTLDPWGGRFYLRASNDDGFMGGGPYQNLPPEAYFGHPKLIGLNSEVGPSGVPEWQSLRQFVDLPPKSWAAGRFPLDGEWAFHNATDRPSPDTRKFSDFDDILRRRYGAPAGSDLAAVRGYVERAQMLDYETYRAVAESLNRTRWTRSTGFALWKYNSSWPSLVWQIVDWYQDCNAGFYAMRKAGEPVHVQFDPNDRTLAIVNRTDHPVQDAVLEAELFDSSMRRIWRRDAAIAAPPDATTVSDWSVPNRPGITFLRIFLRDSRGGAIADNLYWLSPDNDFAALATMTGARLVSHFEEPPVPGRPAHVVIENRGTGPALLVRVRLVDRDSGNEVLPAYWSDNDVSLLPGESARLTVSVAPGSFPGHPALEISGYNVRRAVD</sequence>
<dbReference type="InterPro" id="IPR041351">
    <property type="entry name" value="Ig_GlcNase"/>
</dbReference>
<evidence type="ECO:0000259" key="5">
    <source>
        <dbReference type="Pfam" id="PF18368"/>
    </source>
</evidence>
<dbReference type="SUPFAM" id="SSF49785">
    <property type="entry name" value="Galactose-binding domain-like"/>
    <property type="match status" value="1"/>
</dbReference>
<protein>
    <submittedName>
        <fullName evidence="7">Exo-beta-D-glucosaminidase</fullName>
        <ecNumber evidence="7">3.2.1.165</ecNumber>
    </submittedName>
</protein>
<keyword evidence="2 7" id="KW-0378">Hydrolase</keyword>
<dbReference type="AlphaFoldDB" id="A0A1J5TMJ3"/>
<evidence type="ECO:0000259" key="4">
    <source>
        <dbReference type="Pfam" id="PF00703"/>
    </source>
</evidence>
<evidence type="ECO:0000256" key="2">
    <source>
        <dbReference type="ARBA" id="ARBA00022801"/>
    </source>
</evidence>
<proteinExistence type="inferred from homology"/>
<dbReference type="InterPro" id="IPR036156">
    <property type="entry name" value="Beta-gal/glucu_dom_sf"/>
</dbReference>
<dbReference type="Pfam" id="PF22666">
    <property type="entry name" value="Glyco_hydro_2_N2"/>
    <property type="match status" value="1"/>
</dbReference>
<dbReference type="InterPro" id="IPR017853">
    <property type="entry name" value="GH"/>
</dbReference>
<dbReference type="InterPro" id="IPR054593">
    <property type="entry name" value="Beta-mannosidase-like_N2"/>
</dbReference>
<dbReference type="SUPFAM" id="SSF49303">
    <property type="entry name" value="beta-Galactosidase/glucuronidase domain"/>
    <property type="match status" value="3"/>
</dbReference>
<dbReference type="GO" id="GO:0005975">
    <property type="term" value="P:carbohydrate metabolic process"/>
    <property type="evidence" value="ECO:0007669"/>
    <property type="project" value="InterPro"/>
</dbReference>
<gene>
    <name evidence="7" type="primary">csxA_1</name>
    <name evidence="7" type="ORF">GALL_40400</name>
</gene>
<dbReference type="InterPro" id="IPR008979">
    <property type="entry name" value="Galactose-bd-like_sf"/>
</dbReference>
<comment type="caution">
    <text evidence="7">The sequence shown here is derived from an EMBL/GenBank/DDBJ whole genome shotgun (WGS) entry which is preliminary data.</text>
</comment>
<dbReference type="Gene3D" id="3.20.20.80">
    <property type="entry name" value="Glycosidases"/>
    <property type="match status" value="1"/>
</dbReference>
<dbReference type="EMBL" id="MLJW01000010">
    <property type="protein sequence ID" value="OIR14924.1"/>
    <property type="molecule type" value="Genomic_DNA"/>
</dbReference>
<dbReference type="GO" id="GO:0052761">
    <property type="term" value="F:exo-1,4-beta-D-glucosaminidase activity"/>
    <property type="evidence" value="ECO:0007669"/>
    <property type="project" value="UniProtKB-EC"/>
</dbReference>
<comment type="similarity">
    <text evidence="1">Belongs to the glycosyl hydrolase 2 family.</text>
</comment>
<evidence type="ECO:0000259" key="6">
    <source>
        <dbReference type="Pfam" id="PF22666"/>
    </source>
</evidence>
<dbReference type="EC" id="3.2.1.165" evidence="7"/>